<evidence type="ECO:0000313" key="9">
    <source>
        <dbReference type="Proteomes" id="UP000467148"/>
    </source>
</evidence>
<dbReference type="GO" id="GO:0012505">
    <property type="term" value="C:endomembrane system"/>
    <property type="evidence" value="ECO:0007669"/>
    <property type="project" value="UniProtKB-SubCell"/>
</dbReference>
<keyword evidence="4 6" id="KW-0472">Membrane</keyword>
<feature type="domain" description="DUF202" evidence="7">
    <location>
        <begin position="49"/>
        <end position="106"/>
    </location>
</feature>
<dbReference type="Pfam" id="PF02656">
    <property type="entry name" value="DUF202"/>
    <property type="match status" value="1"/>
</dbReference>
<evidence type="ECO:0000256" key="2">
    <source>
        <dbReference type="ARBA" id="ARBA00022692"/>
    </source>
</evidence>
<reference evidence="8 9" key="1">
    <citation type="journal article" date="2019" name="Emerg. Microbes Infect.">
        <title>Comprehensive subspecies identification of 175 nontuberculous mycobacteria species based on 7547 genomic profiles.</title>
        <authorList>
            <person name="Matsumoto Y."/>
            <person name="Kinjo T."/>
            <person name="Motooka D."/>
            <person name="Nabeya D."/>
            <person name="Jung N."/>
            <person name="Uechi K."/>
            <person name="Horii T."/>
            <person name="Iida T."/>
            <person name="Fujita J."/>
            <person name="Nakamura S."/>
        </authorList>
    </citation>
    <scope>NUCLEOTIDE SEQUENCE [LARGE SCALE GENOMIC DNA]</scope>
    <source>
        <strain evidence="8 9">JCM 30396</strain>
    </source>
</reference>
<name>A0A7I7TFF7_9MYCO</name>
<accession>A0A7I7TFF7</accession>
<feature type="transmembrane region" description="Helical" evidence="6">
    <location>
        <begin position="59"/>
        <end position="75"/>
    </location>
</feature>
<organism evidence="8 9">
    <name type="scientific">Mycolicibacterium helvum</name>
    <dbReference type="NCBI Taxonomy" id="1534349"/>
    <lineage>
        <taxon>Bacteria</taxon>
        <taxon>Bacillati</taxon>
        <taxon>Actinomycetota</taxon>
        <taxon>Actinomycetes</taxon>
        <taxon>Mycobacteriales</taxon>
        <taxon>Mycobacteriaceae</taxon>
        <taxon>Mycolicibacterium</taxon>
    </lineage>
</organism>
<gene>
    <name evidence="8" type="ORF">MHEL_56860</name>
</gene>
<feature type="region of interest" description="Disordered" evidence="5">
    <location>
        <begin position="1"/>
        <end position="40"/>
    </location>
</feature>
<evidence type="ECO:0000256" key="4">
    <source>
        <dbReference type="ARBA" id="ARBA00023136"/>
    </source>
</evidence>
<evidence type="ECO:0000259" key="7">
    <source>
        <dbReference type="Pfam" id="PF02656"/>
    </source>
</evidence>
<keyword evidence="9" id="KW-1185">Reference proteome</keyword>
<proteinExistence type="predicted"/>
<dbReference type="Proteomes" id="UP000467148">
    <property type="component" value="Chromosome"/>
</dbReference>
<evidence type="ECO:0000256" key="1">
    <source>
        <dbReference type="ARBA" id="ARBA00004127"/>
    </source>
</evidence>
<evidence type="ECO:0000256" key="5">
    <source>
        <dbReference type="SAM" id="MobiDB-lite"/>
    </source>
</evidence>
<sequence length="147" mass="15794">MEPAGRSEATRGMEPAGRSEATRGMEPAGRSEATREPADEQLLDATAVAERTALAWQRTLIGSLLIGALVVRWSVTEHFPPWPGVVLITVSALASLLLVGRRYQRVRGTVLADQTPLSRYLVPGATTVMIALILGIGAGMALEYTRR</sequence>
<dbReference type="InterPro" id="IPR003807">
    <property type="entry name" value="DUF202"/>
</dbReference>
<dbReference type="EMBL" id="AP022596">
    <property type="protein sequence ID" value="BBY67443.1"/>
    <property type="molecule type" value="Genomic_DNA"/>
</dbReference>
<feature type="transmembrane region" description="Helical" evidence="6">
    <location>
        <begin position="120"/>
        <end position="142"/>
    </location>
</feature>
<keyword evidence="2 6" id="KW-0812">Transmembrane</keyword>
<feature type="transmembrane region" description="Helical" evidence="6">
    <location>
        <begin position="81"/>
        <end position="99"/>
    </location>
</feature>
<comment type="subcellular location">
    <subcellularLocation>
        <location evidence="1">Endomembrane system</location>
        <topology evidence="1">Multi-pass membrane protein</topology>
    </subcellularLocation>
</comment>
<evidence type="ECO:0000313" key="8">
    <source>
        <dbReference type="EMBL" id="BBY67443.1"/>
    </source>
</evidence>
<dbReference type="KEGG" id="mhev:MHEL_56860"/>
<keyword evidence="3 6" id="KW-1133">Transmembrane helix</keyword>
<dbReference type="AlphaFoldDB" id="A0A7I7TFF7"/>
<protein>
    <recommendedName>
        <fullName evidence="7">DUF202 domain-containing protein</fullName>
    </recommendedName>
</protein>
<evidence type="ECO:0000256" key="6">
    <source>
        <dbReference type="SAM" id="Phobius"/>
    </source>
</evidence>
<evidence type="ECO:0000256" key="3">
    <source>
        <dbReference type="ARBA" id="ARBA00022989"/>
    </source>
</evidence>